<name>A0A9P7ZIR3_9HYPO</name>
<evidence type="ECO:0008006" key="4">
    <source>
        <dbReference type="Google" id="ProtNLM"/>
    </source>
</evidence>
<dbReference type="Proteomes" id="UP000887229">
    <property type="component" value="Unassembled WGS sequence"/>
</dbReference>
<evidence type="ECO:0000313" key="2">
    <source>
        <dbReference type="EMBL" id="KAG9252350.1"/>
    </source>
</evidence>
<protein>
    <recommendedName>
        <fullName evidence="4">Secreted protein</fullName>
    </recommendedName>
</protein>
<accession>A0A9P7ZIR3</accession>
<organism evidence="2 3">
    <name type="scientific">Emericellopsis atlantica</name>
    <dbReference type="NCBI Taxonomy" id="2614577"/>
    <lineage>
        <taxon>Eukaryota</taxon>
        <taxon>Fungi</taxon>
        <taxon>Dikarya</taxon>
        <taxon>Ascomycota</taxon>
        <taxon>Pezizomycotina</taxon>
        <taxon>Sordariomycetes</taxon>
        <taxon>Hypocreomycetidae</taxon>
        <taxon>Hypocreales</taxon>
        <taxon>Bionectriaceae</taxon>
        <taxon>Emericellopsis</taxon>
    </lineage>
</organism>
<keyword evidence="1" id="KW-0732">Signal</keyword>
<keyword evidence="3" id="KW-1185">Reference proteome</keyword>
<proteinExistence type="predicted"/>
<sequence length="129" mass="14115">MSTSQSSGHSTSLRTILLLITLAITGALAGVVERQAGCKHKQSPGAHASCRARVNARVDCQPTAHTGNTPCYKLQQSNYVDVWRYAAGEKVRHNDQINGEWALVDPDPIFDAAKTECWIPVLYLGRCYS</sequence>
<evidence type="ECO:0000256" key="1">
    <source>
        <dbReference type="SAM" id="SignalP"/>
    </source>
</evidence>
<dbReference type="EMBL" id="MU251263">
    <property type="protein sequence ID" value="KAG9252350.1"/>
    <property type="molecule type" value="Genomic_DNA"/>
</dbReference>
<feature type="chain" id="PRO_5040277794" description="Secreted protein" evidence="1">
    <location>
        <begin position="30"/>
        <end position="129"/>
    </location>
</feature>
<reference evidence="2" key="1">
    <citation type="journal article" date="2021" name="IMA Fungus">
        <title>Genomic characterization of three marine fungi, including Emericellopsis atlantica sp. nov. with signatures of a generalist lifestyle and marine biomass degradation.</title>
        <authorList>
            <person name="Hagestad O.C."/>
            <person name="Hou L."/>
            <person name="Andersen J.H."/>
            <person name="Hansen E.H."/>
            <person name="Altermark B."/>
            <person name="Li C."/>
            <person name="Kuhnert E."/>
            <person name="Cox R.J."/>
            <person name="Crous P.W."/>
            <person name="Spatafora J.W."/>
            <person name="Lail K."/>
            <person name="Amirebrahimi M."/>
            <person name="Lipzen A."/>
            <person name="Pangilinan J."/>
            <person name="Andreopoulos W."/>
            <person name="Hayes R.D."/>
            <person name="Ng V."/>
            <person name="Grigoriev I.V."/>
            <person name="Jackson S.A."/>
            <person name="Sutton T.D.S."/>
            <person name="Dobson A.D.W."/>
            <person name="Rama T."/>
        </authorList>
    </citation>
    <scope>NUCLEOTIDE SEQUENCE</scope>
    <source>
        <strain evidence="2">TS7</strain>
    </source>
</reference>
<evidence type="ECO:0000313" key="3">
    <source>
        <dbReference type="Proteomes" id="UP000887229"/>
    </source>
</evidence>
<dbReference type="GeneID" id="70289326"/>
<feature type="signal peptide" evidence="1">
    <location>
        <begin position="1"/>
        <end position="29"/>
    </location>
</feature>
<comment type="caution">
    <text evidence="2">The sequence shown here is derived from an EMBL/GenBank/DDBJ whole genome shotgun (WGS) entry which is preliminary data.</text>
</comment>
<dbReference type="RefSeq" id="XP_046116274.1">
    <property type="nucleotide sequence ID" value="XM_046258423.1"/>
</dbReference>
<gene>
    <name evidence="2" type="ORF">F5Z01DRAFT_243411</name>
</gene>
<dbReference type="AlphaFoldDB" id="A0A9P7ZIR3"/>